<feature type="compositionally biased region" description="Low complexity" evidence="1">
    <location>
        <begin position="121"/>
        <end position="136"/>
    </location>
</feature>
<organism evidence="2 3">
    <name type="scientific">Petrolisthes cinctipes</name>
    <name type="common">Flat porcelain crab</name>
    <dbReference type="NCBI Taxonomy" id="88211"/>
    <lineage>
        <taxon>Eukaryota</taxon>
        <taxon>Metazoa</taxon>
        <taxon>Ecdysozoa</taxon>
        <taxon>Arthropoda</taxon>
        <taxon>Crustacea</taxon>
        <taxon>Multicrustacea</taxon>
        <taxon>Malacostraca</taxon>
        <taxon>Eumalacostraca</taxon>
        <taxon>Eucarida</taxon>
        <taxon>Decapoda</taxon>
        <taxon>Pleocyemata</taxon>
        <taxon>Anomura</taxon>
        <taxon>Galatheoidea</taxon>
        <taxon>Porcellanidae</taxon>
        <taxon>Petrolisthes</taxon>
    </lineage>
</organism>
<gene>
    <name evidence="2" type="ORF">Pcinc_035159</name>
</gene>
<feature type="region of interest" description="Disordered" evidence="1">
    <location>
        <begin position="101"/>
        <end position="136"/>
    </location>
</feature>
<accession>A0AAE1BX08</accession>
<protein>
    <submittedName>
        <fullName evidence="2">Uncharacterized protein</fullName>
    </submittedName>
</protein>
<feature type="region of interest" description="Disordered" evidence="1">
    <location>
        <begin position="1"/>
        <end position="24"/>
    </location>
</feature>
<keyword evidence="3" id="KW-1185">Reference proteome</keyword>
<evidence type="ECO:0000256" key="1">
    <source>
        <dbReference type="SAM" id="MobiDB-lite"/>
    </source>
</evidence>
<feature type="compositionally biased region" description="Low complexity" evidence="1">
    <location>
        <begin position="11"/>
        <end position="24"/>
    </location>
</feature>
<comment type="caution">
    <text evidence="2">The sequence shown here is derived from an EMBL/GenBank/DDBJ whole genome shotgun (WGS) entry which is preliminary data.</text>
</comment>
<evidence type="ECO:0000313" key="3">
    <source>
        <dbReference type="Proteomes" id="UP001286313"/>
    </source>
</evidence>
<evidence type="ECO:0000313" key="2">
    <source>
        <dbReference type="EMBL" id="KAK3858653.1"/>
    </source>
</evidence>
<sequence length="136" mass="15498">MEKKEPKGNSPQQETQEETPTTVTEPKTICTVLCKLHKPKRVVWKVFEEGLDKYKWNLEKREWWNSEKRNTTNKTGMEEGAKRHKDCRCFKIPSFLVGRNPYALKPSSRNCTPNAARRDSGASSANGASEASPTLE</sequence>
<dbReference type="AlphaFoldDB" id="A0AAE1BX08"/>
<dbReference type="EMBL" id="JAWQEG010005247">
    <property type="protein sequence ID" value="KAK3858653.1"/>
    <property type="molecule type" value="Genomic_DNA"/>
</dbReference>
<dbReference type="Proteomes" id="UP001286313">
    <property type="component" value="Unassembled WGS sequence"/>
</dbReference>
<reference evidence="2" key="1">
    <citation type="submission" date="2023-10" db="EMBL/GenBank/DDBJ databases">
        <title>Genome assemblies of two species of porcelain crab, Petrolisthes cinctipes and Petrolisthes manimaculis (Anomura: Porcellanidae).</title>
        <authorList>
            <person name="Angst P."/>
        </authorList>
    </citation>
    <scope>NUCLEOTIDE SEQUENCE</scope>
    <source>
        <strain evidence="2">PB745_01</strain>
        <tissue evidence="2">Gill</tissue>
    </source>
</reference>
<proteinExistence type="predicted"/>
<name>A0AAE1BX08_PETCI</name>